<name>A5BQK1_VITVI</name>
<evidence type="ECO:0000313" key="1">
    <source>
        <dbReference type="EMBL" id="CAN70433.1"/>
    </source>
</evidence>
<dbReference type="AlphaFoldDB" id="A5BQK1"/>
<dbReference type="PANTHER" id="PTHR34835">
    <property type="entry name" value="OS07G0283600 PROTEIN-RELATED"/>
    <property type="match status" value="1"/>
</dbReference>
<proteinExistence type="predicted"/>
<dbReference type="EMBL" id="AM467651">
    <property type="protein sequence ID" value="CAN70433.1"/>
    <property type="molecule type" value="Genomic_DNA"/>
</dbReference>
<reference evidence="1" key="1">
    <citation type="journal article" date="2007" name="PLoS ONE">
        <title>The first genome sequence of an elite grapevine cultivar (Pinot noir Vitis vinifera L.): coping with a highly heterozygous genome.</title>
        <authorList>
            <person name="Velasco R."/>
            <person name="Zharkikh A."/>
            <person name="Troggio M."/>
            <person name="Cartwright D.A."/>
            <person name="Cestaro A."/>
            <person name="Pruss D."/>
            <person name="Pindo M."/>
            <person name="FitzGerald L.M."/>
            <person name="Vezzulli S."/>
            <person name="Reid J."/>
            <person name="Malacarne G."/>
            <person name="Iliev D."/>
            <person name="Coppola G."/>
            <person name="Wardell B."/>
            <person name="Micheletti D."/>
            <person name="Macalma T."/>
            <person name="Facci M."/>
            <person name="Mitchell J.T."/>
            <person name="Perazzolli M."/>
            <person name="Eldredge G."/>
            <person name="Gatto P."/>
            <person name="Oyzerski R."/>
            <person name="Moretto M."/>
            <person name="Gutin N."/>
            <person name="Stefanini M."/>
            <person name="Chen Y."/>
            <person name="Segala C."/>
            <person name="Davenport C."/>
            <person name="Dematte L."/>
            <person name="Mraz A."/>
            <person name="Battilana J."/>
            <person name="Stormo K."/>
            <person name="Costa F."/>
            <person name="Tao Q."/>
            <person name="Si-Ammour A."/>
            <person name="Harkins T."/>
            <person name="Lackey A."/>
            <person name="Perbost C."/>
            <person name="Taillon B."/>
            <person name="Stella A."/>
            <person name="Solovyev V."/>
            <person name="Fawcett J.A."/>
            <person name="Sterck L."/>
            <person name="Vandepoele K."/>
            <person name="Grando S.M."/>
            <person name="Toppo S."/>
            <person name="Moser C."/>
            <person name="Lanchbury J."/>
            <person name="Bogden R."/>
            <person name="Skolnick M."/>
            <person name="Sgaramella V."/>
            <person name="Bhatnagar S.K."/>
            <person name="Fontana P."/>
            <person name="Gutin A."/>
            <person name="Van de Peer Y."/>
            <person name="Salamini F."/>
            <person name="Viola R."/>
        </authorList>
    </citation>
    <scope>NUCLEOTIDE SEQUENCE</scope>
</reference>
<dbReference type="ExpressionAtlas" id="A5BQK1">
    <property type="expression patterns" value="baseline"/>
</dbReference>
<sequence>MGFGGLLTFACHEMRYELCGWLISQYDFTYHRLNMGIDNPVSVTEEHVSKVMGIPSSGADMVILKKIGPSNRTYTLRVLEENLENLPVCDAFLKTFLNFSCATILEPNSKLEGIHDLWDTIWDGDVGVQRNWAKFVLQYLEDGIREYRQKQPTYIRDCLMFLQVEVTIPLAAAWSDDVLKRRLATEISTFGGYGHVHAQEQPQSTPHMNVPSVPSTSSASDDAIEVVLSNLKANATSQVIMDKCRMYLDVDILGRDLGTCDMMFLPVCENNH</sequence>
<accession>A5BQK1</accession>
<protein>
    <submittedName>
        <fullName evidence="1">Uncharacterized protein</fullName>
    </submittedName>
</protein>
<organism evidence="1">
    <name type="scientific">Vitis vinifera</name>
    <name type="common">Grape</name>
    <dbReference type="NCBI Taxonomy" id="29760"/>
    <lineage>
        <taxon>Eukaryota</taxon>
        <taxon>Viridiplantae</taxon>
        <taxon>Streptophyta</taxon>
        <taxon>Embryophyta</taxon>
        <taxon>Tracheophyta</taxon>
        <taxon>Spermatophyta</taxon>
        <taxon>Magnoliopsida</taxon>
        <taxon>eudicotyledons</taxon>
        <taxon>Gunneridae</taxon>
        <taxon>Pentapetalae</taxon>
        <taxon>rosids</taxon>
        <taxon>Vitales</taxon>
        <taxon>Vitaceae</taxon>
        <taxon>Viteae</taxon>
        <taxon>Vitis</taxon>
    </lineage>
</organism>
<gene>
    <name evidence="1" type="ORF">VITISV_030712</name>
</gene>